<dbReference type="PROSITE" id="PS00028">
    <property type="entry name" value="ZINC_FINGER_C2H2_1"/>
    <property type="match status" value="2"/>
</dbReference>
<keyword evidence="14" id="KW-1185">Reference proteome</keyword>
<evidence type="ECO:0000256" key="2">
    <source>
        <dbReference type="ARBA" id="ARBA00022723"/>
    </source>
</evidence>
<keyword evidence="5" id="KW-0862">Zinc</keyword>
<protein>
    <recommendedName>
        <fullName evidence="12">C2H2-type domain-containing protein</fullName>
    </recommendedName>
</protein>
<dbReference type="PROSITE" id="PS50157">
    <property type="entry name" value="ZINC_FINGER_C2H2_2"/>
    <property type="match status" value="2"/>
</dbReference>
<evidence type="ECO:0000256" key="6">
    <source>
        <dbReference type="ARBA" id="ARBA00023015"/>
    </source>
</evidence>
<dbReference type="STRING" id="6277.A0A498SK14"/>
<dbReference type="InterPro" id="IPR013087">
    <property type="entry name" value="Znf_C2H2_type"/>
</dbReference>
<evidence type="ECO:0000259" key="12">
    <source>
        <dbReference type="PROSITE" id="PS50157"/>
    </source>
</evidence>
<evidence type="ECO:0000256" key="10">
    <source>
        <dbReference type="PROSITE-ProRule" id="PRU00042"/>
    </source>
</evidence>
<name>A0A498SK14_ACAVI</name>
<evidence type="ECO:0000256" key="4">
    <source>
        <dbReference type="ARBA" id="ARBA00022771"/>
    </source>
</evidence>
<evidence type="ECO:0000256" key="5">
    <source>
        <dbReference type="ARBA" id="ARBA00022833"/>
    </source>
</evidence>
<keyword evidence="8" id="KW-0804">Transcription</keyword>
<comment type="subcellular location">
    <subcellularLocation>
        <location evidence="1">Nucleus</location>
    </subcellularLocation>
</comment>
<feature type="region of interest" description="Disordered" evidence="11">
    <location>
        <begin position="28"/>
        <end position="58"/>
    </location>
</feature>
<dbReference type="Gene3D" id="3.30.160.60">
    <property type="entry name" value="Classic Zinc Finger"/>
    <property type="match status" value="1"/>
</dbReference>
<evidence type="ECO:0000256" key="8">
    <source>
        <dbReference type="ARBA" id="ARBA00023163"/>
    </source>
</evidence>
<dbReference type="Pfam" id="PF13912">
    <property type="entry name" value="zf-C2H2_6"/>
    <property type="match status" value="1"/>
</dbReference>
<keyword evidence="3" id="KW-0677">Repeat</keyword>
<dbReference type="GO" id="GO:0008270">
    <property type="term" value="F:zinc ion binding"/>
    <property type="evidence" value="ECO:0007669"/>
    <property type="project" value="UniProtKB-KW"/>
</dbReference>
<evidence type="ECO:0000313" key="13">
    <source>
        <dbReference type="EMBL" id="VBB32196.1"/>
    </source>
</evidence>
<evidence type="ECO:0000256" key="11">
    <source>
        <dbReference type="SAM" id="MobiDB-lite"/>
    </source>
</evidence>
<dbReference type="PANTHER" id="PTHR46105:SF5">
    <property type="entry name" value="ZINC FINGER AND BTB DOMAIN-CONTAINING PROTEIN 44 ISOFORM X1"/>
    <property type="match status" value="1"/>
</dbReference>
<dbReference type="Proteomes" id="UP000276991">
    <property type="component" value="Unassembled WGS sequence"/>
</dbReference>
<dbReference type="InterPro" id="IPR036236">
    <property type="entry name" value="Znf_C2H2_sf"/>
</dbReference>
<feature type="compositionally biased region" description="Polar residues" evidence="11">
    <location>
        <begin position="28"/>
        <end position="43"/>
    </location>
</feature>
<dbReference type="SMART" id="SM00355">
    <property type="entry name" value="ZnF_C2H2"/>
    <property type="match status" value="2"/>
</dbReference>
<dbReference type="OrthoDB" id="10042249at2759"/>
<feature type="domain" description="C2H2-type" evidence="12">
    <location>
        <begin position="101"/>
        <end position="128"/>
    </location>
</feature>
<dbReference type="GO" id="GO:0000981">
    <property type="term" value="F:DNA-binding transcription factor activity, RNA polymerase II-specific"/>
    <property type="evidence" value="ECO:0007669"/>
    <property type="project" value="TreeGrafter"/>
</dbReference>
<proteinExistence type="predicted"/>
<dbReference type="SUPFAM" id="SSF57667">
    <property type="entry name" value="beta-beta-alpha zinc fingers"/>
    <property type="match status" value="1"/>
</dbReference>
<evidence type="ECO:0000256" key="1">
    <source>
        <dbReference type="ARBA" id="ARBA00004123"/>
    </source>
</evidence>
<dbReference type="InterPro" id="IPR050457">
    <property type="entry name" value="ZnFinger_BTB_dom_contain"/>
</dbReference>
<evidence type="ECO:0000313" key="14">
    <source>
        <dbReference type="Proteomes" id="UP000276991"/>
    </source>
</evidence>
<keyword evidence="4 10" id="KW-0863">Zinc-finger</keyword>
<feature type="non-terminal residue" evidence="13">
    <location>
        <position position="1"/>
    </location>
</feature>
<keyword evidence="2" id="KW-0479">Metal-binding</keyword>
<keyword evidence="6" id="KW-0805">Transcription regulation</keyword>
<evidence type="ECO:0000256" key="7">
    <source>
        <dbReference type="ARBA" id="ARBA00023125"/>
    </source>
</evidence>
<gene>
    <name evidence="13" type="ORF">NAV_LOCUS6987</name>
</gene>
<evidence type="ECO:0000256" key="9">
    <source>
        <dbReference type="ARBA" id="ARBA00023242"/>
    </source>
</evidence>
<dbReference type="GO" id="GO:0005634">
    <property type="term" value="C:nucleus"/>
    <property type="evidence" value="ECO:0007669"/>
    <property type="project" value="UniProtKB-SubCell"/>
</dbReference>
<keyword evidence="9" id="KW-0539">Nucleus</keyword>
<dbReference type="AlphaFoldDB" id="A0A498SK14"/>
<keyword evidence="7" id="KW-0238">DNA-binding</keyword>
<evidence type="ECO:0000256" key="3">
    <source>
        <dbReference type="ARBA" id="ARBA00022737"/>
    </source>
</evidence>
<dbReference type="EMBL" id="UPTC01001591">
    <property type="protein sequence ID" value="VBB32196.1"/>
    <property type="molecule type" value="Genomic_DNA"/>
</dbReference>
<sequence length="158" mass="16848">SRDEIESAVMVLPDASDTSVVLHRKLTNSTPGQHANSVPNHSPNAPEESHTACLKTSTSSSMSILSMDAGDTGTGTALTSNGLVKQDQQTKLSVAIASAALPCAICGQSFPDAFALQRHWLSHVCDRPHICKQCDAGFTTADALNTHTLTHQNNRRER</sequence>
<feature type="domain" description="C2H2-type" evidence="12">
    <location>
        <begin position="129"/>
        <end position="156"/>
    </location>
</feature>
<accession>A0A498SK14</accession>
<dbReference type="GO" id="GO:0000978">
    <property type="term" value="F:RNA polymerase II cis-regulatory region sequence-specific DNA binding"/>
    <property type="evidence" value="ECO:0007669"/>
    <property type="project" value="TreeGrafter"/>
</dbReference>
<dbReference type="Pfam" id="PF13894">
    <property type="entry name" value="zf-C2H2_4"/>
    <property type="match status" value="1"/>
</dbReference>
<dbReference type="PANTHER" id="PTHR46105">
    <property type="entry name" value="AGAP004733-PA"/>
    <property type="match status" value="1"/>
</dbReference>
<organism evidence="13 14">
    <name type="scientific">Acanthocheilonema viteae</name>
    <name type="common">Filarial nematode worm</name>
    <name type="synonym">Dipetalonema viteae</name>
    <dbReference type="NCBI Taxonomy" id="6277"/>
    <lineage>
        <taxon>Eukaryota</taxon>
        <taxon>Metazoa</taxon>
        <taxon>Ecdysozoa</taxon>
        <taxon>Nematoda</taxon>
        <taxon>Chromadorea</taxon>
        <taxon>Rhabditida</taxon>
        <taxon>Spirurina</taxon>
        <taxon>Spiruromorpha</taxon>
        <taxon>Filarioidea</taxon>
        <taxon>Onchocercidae</taxon>
        <taxon>Acanthocheilonema</taxon>
    </lineage>
</organism>
<reference evidence="13 14" key="1">
    <citation type="submission" date="2018-08" db="EMBL/GenBank/DDBJ databases">
        <authorList>
            <person name="Laetsch R D."/>
            <person name="Stevens L."/>
            <person name="Kumar S."/>
            <person name="Blaxter L. M."/>
        </authorList>
    </citation>
    <scope>NUCLEOTIDE SEQUENCE [LARGE SCALE GENOMIC DNA]</scope>
</reference>